<keyword evidence="2" id="KW-0812">Transmembrane</keyword>
<keyword evidence="5" id="KW-1185">Reference proteome</keyword>
<evidence type="ECO:0000256" key="1">
    <source>
        <dbReference type="SAM" id="MobiDB-lite"/>
    </source>
</evidence>
<evidence type="ECO:0000313" key="4">
    <source>
        <dbReference type="EMBL" id="APZ93761.1"/>
    </source>
</evidence>
<keyword evidence="2" id="KW-0472">Membrane</keyword>
<accession>A0A1P8WI68</accession>
<name>A0A1P8WI68_9PLAN</name>
<dbReference type="InterPro" id="IPR002035">
    <property type="entry name" value="VWF_A"/>
</dbReference>
<dbReference type="EMBL" id="CP017641">
    <property type="protein sequence ID" value="APZ93761.1"/>
    <property type="molecule type" value="Genomic_DNA"/>
</dbReference>
<protein>
    <recommendedName>
        <fullName evidence="3">VWFA domain-containing protein</fullName>
    </recommendedName>
</protein>
<dbReference type="Gene3D" id="3.40.50.410">
    <property type="entry name" value="von Willebrand factor, type A domain"/>
    <property type="match status" value="1"/>
</dbReference>
<gene>
    <name evidence="4" type="ORF">Fuma_03379</name>
</gene>
<organism evidence="4 5">
    <name type="scientific">Fuerstiella marisgermanici</name>
    <dbReference type="NCBI Taxonomy" id="1891926"/>
    <lineage>
        <taxon>Bacteria</taxon>
        <taxon>Pseudomonadati</taxon>
        <taxon>Planctomycetota</taxon>
        <taxon>Planctomycetia</taxon>
        <taxon>Planctomycetales</taxon>
        <taxon>Planctomycetaceae</taxon>
        <taxon>Fuerstiella</taxon>
    </lineage>
</organism>
<proteinExistence type="predicted"/>
<feature type="domain" description="VWFA" evidence="3">
    <location>
        <begin position="1094"/>
        <end position="1325"/>
    </location>
</feature>
<dbReference type="SMART" id="SM00327">
    <property type="entry name" value="VWA"/>
    <property type="match status" value="1"/>
</dbReference>
<sequence>MSSRNPDNWRGGRKSQRAADREVAATPEWKRTKRKTVTGTGRRRNTKVILPLLLLSGLVALGVWLYNFEREVHTHFIVLDLLKDSPLFDATPSPEFPDLSEANSQVATTTQARFDGLGKLIAEGDTNPSKAQAIVVYLQTQIIPDNNGDFICLTKSSTPDVVGSGGGEKLSTLRQQLKQLMTETQSGCVVLLVVDQQKTLHDWRLGDLHADVSAEILDWPNDEELSRLVVMTSCSGAEESTAGYAGSGGQTAFGHFVQQGFSKLADTAAEGADEGDGTLNVREFCGFVKDRVDQWARQNRRPSGQTLRISPDLEALKSSHKQRNLALMKELPDTTQTLTFRNPSGIVRTLQSHWEKRSELDAQLAWRWRPLKWQAATEYLLRAQAAMLEGDNNRATALANKAARQLEQLEEATKRAAPTIAELGRDRGLPIASKLNEVRNSNNDPPTDVLEANIAAYPFGRLGLTQPAAPDVDAIKQRRSEAEQIASKAIGITATVKTTLLEAEDQLLKTEDQFFLRPPKLDASAVAVDEGKTGAERWQKLDDFIAAHQKNDVLFQRCLTSAETLARWAAEFPLPADEKFHSDWKDLLRKNQPANQPSDDASQKLFDRAEQLAGAFSSDVAGRAKRLCSEAFRLLVATRMLQKLRHEEEAETTLSTVQMADLSKKMDDWYEVTTQLLIAVQTAQNELAAALSESTKGRDKQVLAYQQVKATLNIANLAPDKRGKLIAALLKLDEALSQPADDQSDKSAENADNNQSVASQDTMAGVLWRMQFLNLFLDAARDIDNSSKASETKDVEQSLANILTEKSDVSQKQAAELGTVVRAFWQKRRDAADNAETAVDENTRSYLEHADVCVRGFSAFDETLLERSPTERLHRLWQADYCLLQADRLLHSQWVRPDDSEPWIDNAWYAKRAGTWLNTAEELAAVMTTRSGLPAFLDNDLNATRKRLTESANWNVTVAPTGAKKFDLSEQAQFSDDVSLDVVRSANVPQNGTAAVRLLPQIPVPAIQFPSTPIALPLVSDSSNVTTTVERRGAPVEGECDPAAYAVDVFFRGRSWNSTSTLEVNPCAGDFYVVAKAKRTETASVVMQGTSNRPIMFVLDMSESMKDPSGDRLRYQVALDTLEDFIDNDRFDKTTLAGLKVFGHRVRSRRGERVENPDYTRLFGKSIPPGVTANKDVCTELRLTSMDFDGKQKFKQVIKKLRELKYWGITPLGQAIEQSLVNQDGLNGKPGIVIAVTDGAATDMGLDLDGKPAPPGNTNHTGPLREALKASQNSKVVIVALDFQPGGLQRRILTQVFVNDCGIKEDDVVDASNSEELYDKFDDSLDPQEYTVASRLRSVDTSARLGEPTSQLEPADDYTLQFAGIKSSQDVSLRAGDLVRFFVNWNVNQFNYSRDGSSRLVQPARASSSAAERDAPRMLRSVLNKPVEYSTYAEANKNGLLRVAFSLMLDHDRRDLPVRQPAEVDFTFGSEGNDVPPDRVEQEFTSEWGAPGWRFVIEDWPERRNLVYVDAVWKMERTTPEVVVEYKPIVTQEGELIGGVDSLPKCRISNTLLPDGTLQVRLNPIQGSPDAADNRVADIRVEIGTADRRELNSAFMPDEVATTIRRTEKGSVIYEFQGGYTDTELQKKQIALTSHAARQNNAFVVEGMKIAP</sequence>
<dbReference type="CDD" id="cd00198">
    <property type="entry name" value="vWFA"/>
    <property type="match status" value="1"/>
</dbReference>
<reference evidence="4 5" key="1">
    <citation type="journal article" date="2016" name="Front. Microbiol.">
        <title>Fuerstia marisgermanicae gen. nov., sp. nov., an Unusual Member of the Phylum Planctomycetes from the German Wadden Sea.</title>
        <authorList>
            <person name="Kohn T."/>
            <person name="Heuer A."/>
            <person name="Jogler M."/>
            <person name="Vollmers J."/>
            <person name="Boedeker C."/>
            <person name="Bunk B."/>
            <person name="Rast P."/>
            <person name="Borchert D."/>
            <person name="Glockner I."/>
            <person name="Freese H.M."/>
            <person name="Klenk H.P."/>
            <person name="Overmann J."/>
            <person name="Kaster A.K."/>
            <person name="Rohde M."/>
            <person name="Wiegand S."/>
            <person name="Jogler C."/>
        </authorList>
    </citation>
    <scope>NUCLEOTIDE SEQUENCE [LARGE SCALE GENOMIC DNA]</scope>
    <source>
        <strain evidence="4 5">NH11</strain>
    </source>
</reference>
<keyword evidence="2" id="KW-1133">Transmembrane helix</keyword>
<dbReference type="STRING" id="1891926.Fuma_03379"/>
<dbReference type="OrthoDB" id="219385at2"/>
<feature type="compositionally biased region" description="Basic residues" evidence="1">
    <location>
        <begin position="31"/>
        <end position="40"/>
    </location>
</feature>
<dbReference type="Proteomes" id="UP000187735">
    <property type="component" value="Chromosome"/>
</dbReference>
<dbReference type="KEGG" id="fmr:Fuma_03379"/>
<evidence type="ECO:0000256" key="2">
    <source>
        <dbReference type="SAM" id="Phobius"/>
    </source>
</evidence>
<dbReference type="RefSeq" id="WP_077025175.1">
    <property type="nucleotide sequence ID" value="NZ_CP017641.1"/>
</dbReference>
<dbReference type="PROSITE" id="PS50234">
    <property type="entry name" value="VWFA"/>
    <property type="match status" value="1"/>
</dbReference>
<dbReference type="SUPFAM" id="SSF53300">
    <property type="entry name" value="vWA-like"/>
    <property type="match status" value="1"/>
</dbReference>
<dbReference type="InterPro" id="IPR036465">
    <property type="entry name" value="vWFA_dom_sf"/>
</dbReference>
<evidence type="ECO:0000259" key="3">
    <source>
        <dbReference type="PROSITE" id="PS50234"/>
    </source>
</evidence>
<feature type="transmembrane region" description="Helical" evidence="2">
    <location>
        <begin position="48"/>
        <end position="66"/>
    </location>
</feature>
<evidence type="ECO:0000313" key="5">
    <source>
        <dbReference type="Proteomes" id="UP000187735"/>
    </source>
</evidence>
<feature type="region of interest" description="Disordered" evidence="1">
    <location>
        <begin position="1"/>
        <end position="40"/>
    </location>
</feature>